<protein>
    <submittedName>
        <fullName evidence="2">Uncharacterized protein</fullName>
    </submittedName>
</protein>
<reference evidence="2 3" key="1">
    <citation type="journal article" date="2021" name="Commun. Biol.">
        <title>The genome of Shorea leprosula (Dipterocarpaceae) highlights the ecological relevance of drought in aseasonal tropical rainforests.</title>
        <authorList>
            <person name="Ng K.K.S."/>
            <person name="Kobayashi M.J."/>
            <person name="Fawcett J.A."/>
            <person name="Hatakeyama M."/>
            <person name="Paape T."/>
            <person name="Ng C.H."/>
            <person name="Ang C.C."/>
            <person name="Tnah L.H."/>
            <person name="Lee C.T."/>
            <person name="Nishiyama T."/>
            <person name="Sese J."/>
            <person name="O'Brien M.J."/>
            <person name="Copetti D."/>
            <person name="Mohd Noor M.I."/>
            <person name="Ong R.C."/>
            <person name="Putra M."/>
            <person name="Sireger I.Z."/>
            <person name="Indrioko S."/>
            <person name="Kosugi Y."/>
            <person name="Izuno A."/>
            <person name="Isagi Y."/>
            <person name="Lee S.L."/>
            <person name="Shimizu K.K."/>
        </authorList>
    </citation>
    <scope>NUCLEOTIDE SEQUENCE [LARGE SCALE GENOMIC DNA]</scope>
    <source>
        <strain evidence="2">214</strain>
    </source>
</reference>
<name>A0AAV5JKM7_9ROSI</name>
<keyword evidence="1" id="KW-0472">Membrane</keyword>
<evidence type="ECO:0000313" key="3">
    <source>
        <dbReference type="Proteomes" id="UP001054252"/>
    </source>
</evidence>
<sequence>MISSFSFDLSWVCLNFSGFSILGWSRESPAENSRRLLSPASSGLLAGILVLIVLSISIEIECSVLCE</sequence>
<dbReference type="AlphaFoldDB" id="A0AAV5JKM7"/>
<gene>
    <name evidence="2" type="ORF">SLEP1_g22780</name>
</gene>
<dbReference type="Proteomes" id="UP001054252">
    <property type="component" value="Unassembled WGS sequence"/>
</dbReference>
<feature type="transmembrane region" description="Helical" evidence="1">
    <location>
        <begin position="6"/>
        <end position="24"/>
    </location>
</feature>
<evidence type="ECO:0000256" key="1">
    <source>
        <dbReference type="SAM" id="Phobius"/>
    </source>
</evidence>
<evidence type="ECO:0000313" key="2">
    <source>
        <dbReference type="EMBL" id="GKV11531.1"/>
    </source>
</evidence>
<keyword evidence="3" id="KW-1185">Reference proteome</keyword>
<organism evidence="2 3">
    <name type="scientific">Rubroshorea leprosula</name>
    <dbReference type="NCBI Taxonomy" id="152421"/>
    <lineage>
        <taxon>Eukaryota</taxon>
        <taxon>Viridiplantae</taxon>
        <taxon>Streptophyta</taxon>
        <taxon>Embryophyta</taxon>
        <taxon>Tracheophyta</taxon>
        <taxon>Spermatophyta</taxon>
        <taxon>Magnoliopsida</taxon>
        <taxon>eudicotyledons</taxon>
        <taxon>Gunneridae</taxon>
        <taxon>Pentapetalae</taxon>
        <taxon>rosids</taxon>
        <taxon>malvids</taxon>
        <taxon>Malvales</taxon>
        <taxon>Dipterocarpaceae</taxon>
        <taxon>Rubroshorea</taxon>
    </lineage>
</organism>
<accession>A0AAV5JKM7</accession>
<dbReference type="EMBL" id="BPVZ01000034">
    <property type="protein sequence ID" value="GKV11531.1"/>
    <property type="molecule type" value="Genomic_DNA"/>
</dbReference>
<proteinExistence type="predicted"/>
<feature type="transmembrane region" description="Helical" evidence="1">
    <location>
        <begin position="36"/>
        <end position="58"/>
    </location>
</feature>
<keyword evidence="1" id="KW-0812">Transmembrane</keyword>
<keyword evidence="1" id="KW-1133">Transmembrane helix</keyword>
<comment type="caution">
    <text evidence="2">The sequence shown here is derived from an EMBL/GenBank/DDBJ whole genome shotgun (WGS) entry which is preliminary data.</text>
</comment>